<evidence type="ECO:0008006" key="3">
    <source>
        <dbReference type="Google" id="ProtNLM"/>
    </source>
</evidence>
<dbReference type="Proteomes" id="UP000245762">
    <property type="component" value="Unassembled WGS sequence"/>
</dbReference>
<organism evidence="1 2">
    <name type="scientific">Flagellimonas aquimarina</name>
    <dbReference type="NCBI Taxonomy" id="2201895"/>
    <lineage>
        <taxon>Bacteria</taxon>
        <taxon>Pseudomonadati</taxon>
        <taxon>Bacteroidota</taxon>
        <taxon>Flavobacteriia</taxon>
        <taxon>Flavobacteriales</taxon>
        <taxon>Flavobacteriaceae</taxon>
        <taxon>Flagellimonas</taxon>
    </lineage>
</organism>
<gene>
    <name evidence="1" type="ORF">DKG77_07890</name>
</gene>
<dbReference type="AlphaFoldDB" id="A0A316KWL2"/>
<dbReference type="EMBL" id="QGEG01000002">
    <property type="protein sequence ID" value="PWL38194.1"/>
    <property type="molecule type" value="Genomic_DNA"/>
</dbReference>
<sequence length="204" mass="23874">MIFIGMLFGMQSFLQSQNISMESTFMNEKIKHQYIFFKDFEATKFSFFNLTSISTDYNFGRVSESYLLDNFVFYEIKKGVSLAAEAALNQEAHSLAVGARYTYNKNNFRFTFFPSYRILDKRYLYTRMLLEYKSPISRQVHVYFRGQVNGSTDFSGNNKLTNLYRLGLQYKNIRFGLGTPWFKALSAKPLKLELFGFFIGLNIL</sequence>
<protein>
    <recommendedName>
        <fullName evidence="3">DUF2490 domain-containing protein</fullName>
    </recommendedName>
</protein>
<keyword evidence="2" id="KW-1185">Reference proteome</keyword>
<name>A0A316KWL2_9FLAO</name>
<comment type="caution">
    <text evidence="1">The sequence shown here is derived from an EMBL/GenBank/DDBJ whole genome shotgun (WGS) entry which is preliminary data.</text>
</comment>
<evidence type="ECO:0000313" key="2">
    <source>
        <dbReference type="Proteomes" id="UP000245762"/>
    </source>
</evidence>
<reference evidence="1 2" key="1">
    <citation type="submission" date="2018-05" db="EMBL/GenBank/DDBJ databases">
        <title>Complete genome sequence of Flagellimonas aquimarina ECD12 isolated from seaweed Ecklonia cava.</title>
        <authorList>
            <person name="Choi S."/>
            <person name="Seong C."/>
        </authorList>
    </citation>
    <scope>NUCLEOTIDE SEQUENCE [LARGE SCALE GENOMIC DNA]</scope>
    <source>
        <strain evidence="1 2">ECD12</strain>
    </source>
</reference>
<accession>A0A316KWL2</accession>
<proteinExistence type="predicted"/>
<evidence type="ECO:0000313" key="1">
    <source>
        <dbReference type="EMBL" id="PWL38194.1"/>
    </source>
</evidence>